<dbReference type="InterPro" id="IPR036866">
    <property type="entry name" value="RibonucZ/Hydroxyglut_hydro"/>
</dbReference>
<feature type="transmembrane region" description="Helical" evidence="6">
    <location>
        <begin position="438"/>
        <end position="459"/>
    </location>
</feature>
<dbReference type="InterPro" id="IPR035681">
    <property type="entry name" value="ComA-like_MBL"/>
</dbReference>
<feature type="domain" description="Metallo-beta-lactamase" evidence="7">
    <location>
        <begin position="620"/>
        <end position="818"/>
    </location>
</feature>
<accession>A9KHP0</accession>
<evidence type="ECO:0000259" key="7">
    <source>
        <dbReference type="SMART" id="SM00849"/>
    </source>
</evidence>
<proteinExistence type="predicted"/>
<dbReference type="InterPro" id="IPR004477">
    <property type="entry name" value="ComEC_N"/>
</dbReference>
<dbReference type="eggNOG" id="COG0658">
    <property type="taxonomic scope" value="Bacteria"/>
</dbReference>
<dbReference type="InterPro" id="IPR025405">
    <property type="entry name" value="DUF4131"/>
</dbReference>
<keyword evidence="3 6" id="KW-0812">Transmembrane</keyword>
<name>A9KHP0_LACP7</name>
<reference evidence="9" key="1">
    <citation type="submission" date="2007-11" db="EMBL/GenBank/DDBJ databases">
        <title>Complete genome sequence of Clostridium phytofermentans ISDg.</title>
        <authorList>
            <person name="Leschine S.B."/>
            <person name="Warnick T.A."/>
            <person name="Blanchard J.L."/>
            <person name="Schnell D.J."/>
            <person name="Petit E.L."/>
            <person name="LaTouf W.G."/>
            <person name="Copeland A."/>
            <person name="Lucas S."/>
            <person name="Lapidus A."/>
            <person name="Barry K."/>
            <person name="Glavina del Rio T."/>
            <person name="Dalin E."/>
            <person name="Tice H."/>
            <person name="Pitluck S."/>
            <person name="Kiss H."/>
            <person name="Brettin T."/>
            <person name="Bruce D."/>
            <person name="Detter J.C."/>
            <person name="Han C."/>
            <person name="Kuske C."/>
            <person name="Schmutz J."/>
            <person name="Larimer F."/>
            <person name="Land M."/>
            <person name="Hauser L."/>
            <person name="Kyrpides N."/>
            <person name="Kim E.A."/>
            <person name="Richardson P."/>
        </authorList>
    </citation>
    <scope>NUCLEOTIDE SEQUENCE [LARGE SCALE GENOMIC DNA]</scope>
    <source>
        <strain evidence="9">ATCC 700394 / DSM 18823 / ISDg</strain>
    </source>
</reference>
<feature type="transmembrane region" description="Helical" evidence="6">
    <location>
        <begin position="406"/>
        <end position="426"/>
    </location>
</feature>
<dbReference type="Pfam" id="PF00753">
    <property type="entry name" value="Lactamase_B"/>
    <property type="match status" value="1"/>
</dbReference>
<evidence type="ECO:0000256" key="6">
    <source>
        <dbReference type="SAM" id="Phobius"/>
    </source>
</evidence>
<feature type="transmembrane region" description="Helical" evidence="6">
    <location>
        <begin position="330"/>
        <end position="360"/>
    </location>
</feature>
<dbReference type="EMBL" id="CP000885">
    <property type="protein sequence ID" value="ABX42325.1"/>
    <property type="molecule type" value="Genomic_DNA"/>
</dbReference>
<dbReference type="CDD" id="cd07731">
    <property type="entry name" value="ComA-like_MBL-fold"/>
    <property type="match status" value="1"/>
</dbReference>
<dbReference type="GO" id="GO:0005886">
    <property type="term" value="C:plasma membrane"/>
    <property type="evidence" value="ECO:0007669"/>
    <property type="project" value="UniProtKB-SubCell"/>
</dbReference>
<organism evidence="8 9">
    <name type="scientific">Lachnoclostridium phytofermentans (strain ATCC 700394 / DSM 18823 / ISDg)</name>
    <name type="common">Clostridium phytofermentans</name>
    <dbReference type="NCBI Taxonomy" id="357809"/>
    <lineage>
        <taxon>Bacteria</taxon>
        <taxon>Bacillati</taxon>
        <taxon>Bacillota</taxon>
        <taxon>Clostridia</taxon>
        <taxon>Lachnospirales</taxon>
        <taxon>Lachnospiraceae</taxon>
    </lineage>
</organism>
<dbReference type="KEGG" id="cpy:Cphy_1957"/>
<dbReference type="Gene3D" id="3.60.15.10">
    <property type="entry name" value="Ribonuclease Z/Hydroxyacylglutathione hydrolase-like"/>
    <property type="match status" value="1"/>
</dbReference>
<dbReference type="NCBIfam" id="TIGR00360">
    <property type="entry name" value="ComEC_N-term"/>
    <property type="match status" value="1"/>
</dbReference>
<feature type="transmembrane region" description="Helical" evidence="6">
    <location>
        <begin position="68"/>
        <end position="87"/>
    </location>
</feature>
<evidence type="ECO:0000256" key="5">
    <source>
        <dbReference type="ARBA" id="ARBA00023136"/>
    </source>
</evidence>
<dbReference type="HOGENOM" id="CLU_010363_2_2_9"/>
<evidence type="ECO:0000256" key="1">
    <source>
        <dbReference type="ARBA" id="ARBA00004651"/>
    </source>
</evidence>
<protein>
    <submittedName>
        <fullName evidence="8">DNA internalization-related competence protein ComEC/Rec2</fullName>
    </submittedName>
</protein>
<evidence type="ECO:0000256" key="2">
    <source>
        <dbReference type="ARBA" id="ARBA00022475"/>
    </source>
</evidence>
<keyword evidence="4 6" id="KW-1133">Transmembrane helix</keyword>
<dbReference type="SUPFAM" id="SSF56281">
    <property type="entry name" value="Metallo-hydrolase/oxidoreductase"/>
    <property type="match status" value="1"/>
</dbReference>
<dbReference type="eggNOG" id="COG2333">
    <property type="taxonomic scope" value="Bacteria"/>
</dbReference>
<feature type="transmembrane region" description="Helical" evidence="6">
    <location>
        <begin position="299"/>
        <end position="318"/>
    </location>
</feature>
<dbReference type="OrthoDB" id="9761531at2"/>
<evidence type="ECO:0000313" key="9">
    <source>
        <dbReference type="Proteomes" id="UP000000370"/>
    </source>
</evidence>
<keyword evidence="9" id="KW-1185">Reference proteome</keyword>
<feature type="transmembrane region" description="Helical" evidence="6">
    <location>
        <begin position="7"/>
        <end position="23"/>
    </location>
</feature>
<feature type="transmembrane region" description="Helical" evidence="6">
    <location>
        <begin position="29"/>
        <end position="47"/>
    </location>
</feature>
<dbReference type="PANTHER" id="PTHR30619:SF7">
    <property type="entry name" value="BETA-LACTAMASE DOMAIN PROTEIN"/>
    <property type="match status" value="1"/>
</dbReference>
<feature type="transmembrane region" description="Helical" evidence="6">
    <location>
        <begin position="466"/>
        <end position="486"/>
    </location>
</feature>
<dbReference type="InterPro" id="IPR052159">
    <property type="entry name" value="Competence_DNA_uptake"/>
</dbReference>
<dbReference type="Pfam" id="PF03772">
    <property type="entry name" value="Competence"/>
    <property type="match status" value="1"/>
</dbReference>
<keyword evidence="2" id="KW-1003">Cell membrane</keyword>
<dbReference type="Proteomes" id="UP000000370">
    <property type="component" value="Chromosome"/>
</dbReference>
<sequence length="896" mass="102074">MIKRPLVWILLGFIFGNLLYRYTQDTYQQIGVMSMLITILILLFLYVKNNNDKKQNSIVIYKCRIINYYIGFFLILLLSTLLGFHIMKSELRKEVIEQELTESTEVMVQGKIYDISRTNKGMAFTIGEGVVSTKDDKNSKKYYMKEKIQVYITVEKNPDIINGVTTYKIGNSILLNGTLSPLSHARNPGQFDEYSYYKTKNISFKLYTKDVILKSDKIFPLSHIFYKCRQWLTDQMTTILPEKEAGVLSAILFGDKSMLPEDVSDLYQQGGIAHMMSVSGLHVSLLGYAIYKLLSKCRLSIQVSIFLSVVFLLFYGALTGYSVSTKRAVIMFTLSLGAIIFGKTYDILSSLSLSALIILIQQPRELVSAGFLLSYGAVLGIVLIYPKLCNFSDSISNKIMKKIIEASFLSISTQIMTLPLLAYFFYEIPLYSVLVNLLLVPFSSFLLVSSSIACILSFLSIKIARWIIGASYYILNGYEYICGINLKLPYHYILVGKIPIYQILFYYAVVFAVFASIPIIKDRKNEVNNVSAYKEQEVMNQYGKVDMREKREFKNRELKSIVFKSKKTRREEYKRSECSNQKSKKNKIIYPQFFLLILLIPLLMLWKGKELKVTCLDVSQGDGIVIERNGITCLIDCGSSDIKEVGKYRLIPFLKSKAIGAIDYAFISHSDYDHISGIYEILDSMPKLKEGNFQRNYTGKIVIRNLILPKLPIYDESYQNLISLANEKGVKIHLFSTGDELIWNGVTLRCLHPSNKYIATSNNAHSLVLCLIYGDFQGIFTGDVYQDGENAALSEIKKMRELGLIKPEERIEFLKVAHHGSNTSSAEGFLDGINPIYSVISAGKNNRYHHPHPLVCTRFQERNLPYDLTMNVGAIEIITDGFLMKKSSFIKEKYDD</sequence>
<dbReference type="RefSeq" id="WP_012199979.1">
    <property type="nucleotide sequence ID" value="NC_010001.1"/>
</dbReference>
<keyword evidence="5 6" id="KW-0472">Membrane</keyword>
<feature type="transmembrane region" description="Helical" evidence="6">
    <location>
        <begin position="366"/>
        <end position="385"/>
    </location>
</feature>
<dbReference type="AlphaFoldDB" id="A9KHP0"/>
<comment type="subcellular location">
    <subcellularLocation>
        <location evidence="1">Cell membrane</location>
        <topology evidence="1">Multi-pass membrane protein</topology>
    </subcellularLocation>
</comment>
<gene>
    <name evidence="8" type="ordered locus">Cphy_1957</name>
</gene>
<dbReference type="STRING" id="357809.Cphy_1957"/>
<feature type="transmembrane region" description="Helical" evidence="6">
    <location>
        <begin position="498"/>
        <end position="520"/>
    </location>
</feature>
<evidence type="ECO:0000313" key="8">
    <source>
        <dbReference type="EMBL" id="ABX42325.1"/>
    </source>
</evidence>
<evidence type="ECO:0000256" key="3">
    <source>
        <dbReference type="ARBA" id="ARBA00022692"/>
    </source>
</evidence>
<evidence type="ECO:0000256" key="4">
    <source>
        <dbReference type="ARBA" id="ARBA00022989"/>
    </source>
</evidence>
<dbReference type="PANTHER" id="PTHR30619">
    <property type="entry name" value="DNA INTERNALIZATION/COMPETENCE PROTEIN COMEC/REC2"/>
    <property type="match status" value="1"/>
</dbReference>
<feature type="transmembrane region" description="Helical" evidence="6">
    <location>
        <begin position="588"/>
        <end position="606"/>
    </location>
</feature>
<dbReference type="SMART" id="SM00849">
    <property type="entry name" value="Lactamase_B"/>
    <property type="match status" value="1"/>
</dbReference>
<dbReference type="Pfam" id="PF13567">
    <property type="entry name" value="DUF4131"/>
    <property type="match status" value="1"/>
</dbReference>
<dbReference type="InterPro" id="IPR001279">
    <property type="entry name" value="Metallo-B-lactamas"/>
</dbReference>